<gene>
    <name evidence="9" type="ORF">PACTADRAFT_15421</name>
</gene>
<dbReference type="AlphaFoldDB" id="A0A1E4TYU6"/>
<keyword evidence="5 7" id="KW-0472">Membrane</keyword>
<keyword evidence="3 7" id="KW-0812">Transmembrane</keyword>
<evidence type="ECO:0000256" key="4">
    <source>
        <dbReference type="ARBA" id="ARBA00022989"/>
    </source>
</evidence>
<feature type="transmembrane region" description="Helical" evidence="7">
    <location>
        <begin position="475"/>
        <end position="493"/>
    </location>
</feature>
<evidence type="ECO:0000256" key="5">
    <source>
        <dbReference type="ARBA" id="ARBA00023136"/>
    </source>
</evidence>
<organism evidence="9 10">
    <name type="scientific">Pachysolen tannophilus NRRL Y-2460</name>
    <dbReference type="NCBI Taxonomy" id="669874"/>
    <lineage>
        <taxon>Eukaryota</taxon>
        <taxon>Fungi</taxon>
        <taxon>Dikarya</taxon>
        <taxon>Ascomycota</taxon>
        <taxon>Saccharomycotina</taxon>
        <taxon>Pichiomycetes</taxon>
        <taxon>Pachysolenaceae</taxon>
        <taxon>Pachysolen</taxon>
    </lineage>
</organism>
<feature type="transmembrane region" description="Helical" evidence="7">
    <location>
        <begin position="50"/>
        <end position="66"/>
    </location>
</feature>
<keyword evidence="10" id="KW-1185">Reference proteome</keyword>
<feature type="transmembrane region" description="Helical" evidence="7">
    <location>
        <begin position="307"/>
        <end position="328"/>
    </location>
</feature>
<dbReference type="OrthoDB" id="10021397at2759"/>
<evidence type="ECO:0000256" key="1">
    <source>
        <dbReference type="ARBA" id="ARBA00004141"/>
    </source>
</evidence>
<dbReference type="PANTHER" id="PTHR23501:SF78">
    <property type="entry name" value="MAJOR FACILITATOR SUPERFAMILY (MFS) PROFILE DOMAIN-CONTAINING PROTEIN-RELATED"/>
    <property type="match status" value="1"/>
</dbReference>
<feature type="transmembrane region" description="Helical" evidence="7">
    <location>
        <begin position="192"/>
        <end position="219"/>
    </location>
</feature>
<name>A0A1E4TYU6_PACTA</name>
<feature type="domain" description="Major facilitator superfamily (MFS) profile" evidence="8">
    <location>
        <begin position="1"/>
        <end position="498"/>
    </location>
</feature>
<feature type="region of interest" description="Disordered" evidence="6">
    <location>
        <begin position="507"/>
        <end position="597"/>
    </location>
</feature>
<dbReference type="GO" id="GO:0005886">
    <property type="term" value="C:plasma membrane"/>
    <property type="evidence" value="ECO:0007669"/>
    <property type="project" value="TreeGrafter"/>
</dbReference>
<feature type="transmembrane region" description="Helical" evidence="7">
    <location>
        <begin position="165"/>
        <end position="186"/>
    </location>
</feature>
<dbReference type="InterPro" id="IPR011701">
    <property type="entry name" value="MFS"/>
</dbReference>
<dbReference type="STRING" id="669874.A0A1E4TYU6"/>
<evidence type="ECO:0000256" key="7">
    <source>
        <dbReference type="SAM" id="Phobius"/>
    </source>
</evidence>
<feature type="compositionally biased region" description="Low complexity" evidence="6">
    <location>
        <begin position="516"/>
        <end position="527"/>
    </location>
</feature>
<evidence type="ECO:0000313" key="10">
    <source>
        <dbReference type="Proteomes" id="UP000094236"/>
    </source>
</evidence>
<evidence type="ECO:0000256" key="2">
    <source>
        <dbReference type="ARBA" id="ARBA00008335"/>
    </source>
</evidence>
<comment type="subcellular location">
    <subcellularLocation>
        <location evidence="1">Membrane</location>
        <topology evidence="1">Multi-pass membrane protein</topology>
    </subcellularLocation>
</comment>
<dbReference type="InterPro" id="IPR036259">
    <property type="entry name" value="MFS_trans_sf"/>
</dbReference>
<feature type="transmembrane region" description="Helical" evidence="7">
    <location>
        <begin position="272"/>
        <end position="295"/>
    </location>
</feature>
<reference evidence="10" key="1">
    <citation type="submission" date="2016-05" db="EMBL/GenBank/DDBJ databases">
        <title>Comparative genomics of biotechnologically important yeasts.</title>
        <authorList>
            <consortium name="DOE Joint Genome Institute"/>
            <person name="Riley R."/>
            <person name="Haridas S."/>
            <person name="Wolfe K.H."/>
            <person name="Lopes M.R."/>
            <person name="Hittinger C.T."/>
            <person name="Goker M."/>
            <person name="Salamov A."/>
            <person name="Wisecaver J."/>
            <person name="Long T.M."/>
            <person name="Aerts A.L."/>
            <person name="Barry K."/>
            <person name="Choi C."/>
            <person name="Clum A."/>
            <person name="Coughlan A.Y."/>
            <person name="Deshpande S."/>
            <person name="Douglass A.P."/>
            <person name="Hanson S.J."/>
            <person name="Klenk H.-P."/>
            <person name="Labutti K."/>
            <person name="Lapidus A."/>
            <person name="Lindquist E."/>
            <person name="Lipzen A."/>
            <person name="Meier-Kolthoff J.P."/>
            <person name="Ohm R.A."/>
            <person name="Otillar R.P."/>
            <person name="Pangilinan J."/>
            <person name="Peng Y."/>
            <person name="Rokas A."/>
            <person name="Rosa C.A."/>
            <person name="Scheuner C."/>
            <person name="Sibirny A.A."/>
            <person name="Slot J.C."/>
            <person name="Stielow J.B."/>
            <person name="Sun H."/>
            <person name="Kurtzman C.P."/>
            <person name="Blackwell M."/>
            <person name="Grigoriev I.V."/>
            <person name="Jeffries T.W."/>
        </authorList>
    </citation>
    <scope>NUCLEOTIDE SEQUENCE [LARGE SCALE GENOMIC DNA]</scope>
    <source>
        <strain evidence="10">NRRL Y-2460</strain>
    </source>
</reference>
<feature type="compositionally biased region" description="Pro residues" evidence="6">
    <location>
        <begin position="573"/>
        <end position="597"/>
    </location>
</feature>
<sequence>MSTSFRDNSEGLTHRFVDKESQNVQKPSSTEALDDKLGDAHLHRLTGKKLITVLLGMSCALFFAFVDQTGITIALPYIAESINAEKTIILFGRFSDIFGRKSVLIASMIIMSISDLICGFSNSGVMLYVFRAFSGVGQAGITSLTMVIVSDIVTLEQRGKYQGILGSFVGLGNGLGPFICSGFIVGASWRDFYHMLCPLFIIAAVITCTAGLILFLIPINGGGSIYEWDSGLVIGMFISGGLCLIMFVIVEWKIAKLPLIPIRLFNNRSLNLIYLQSFCFGLNFFSTSYFFAYYFEIVRGYSTNVTSCFTLAVLLTQAICGIASGFIISMVKHFIHVVIIGYCFQTLGTGLLLLWEVDTPPVGCVFICIVIGIGNGCIFQPTLVAAQSHAKLSDRSVVISIRNVVRSFGGAVGLAFCSLIYSNTILNKVNADENLSSSTKIYIEDNLYSKIDISSIDPSEVSIVQQYFMDAIKNIFYLWFPLMILCLLTSFFLKDHGLTCIDEEERNKKKEDEIESISGSASGSITTAEDHNQQQEGQDKDQDQDKDHDQDHTESLEQKDNHSGEHSENASSPPTPPTLTPTPVPKTSSPPPITPLA</sequence>
<dbReference type="GO" id="GO:0022857">
    <property type="term" value="F:transmembrane transporter activity"/>
    <property type="evidence" value="ECO:0007669"/>
    <property type="project" value="InterPro"/>
</dbReference>
<proteinExistence type="inferred from homology"/>
<keyword evidence="4 7" id="KW-1133">Transmembrane helix</keyword>
<dbReference type="Gene3D" id="1.20.1250.20">
    <property type="entry name" value="MFS general substrate transporter like domains"/>
    <property type="match status" value="1"/>
</dbReference>
<evidence type="ECO:0000313" key="9">
    <source>
        <dbReference type="EMBL" id="ODV96911.1"/>
    </source>
</evidence>
<feature type="transmembrane region" description="Helical" evidence="7">
    <location>
        <begin position="362"/>
        <end position="384"/>
    </location>
</feature>
<dbReference type="SUPFAM" id="SSF103473">
    <property type="entry name" value="MFS general substrate transporter"/>
    <property type="match status" value="1"/>
</dbReference>
<dbReference type="EMBL" id="KV454012">
    <property type="protein sequence ID" value="ODV96911.1"/>
    <property type="molecule type" value="Genomic_DNA"/>
</dbReference>
<dbReference type="InterPro" id="IPR020846">
    <property type="entry name" value="MFS_dom"/>
</dbReference>
<dbReference type="PANTHER" id="PTHR23501">
    <property type="entry name" value="MAJOR FACILITATOR SUPERFAMILY"/>
    <property type="match status" value="1"/>
</dbReference>
<feature type="compositionally biased region" description="Basic and acidic residues" evidence="6">
    <location>
        <begin position="528"/>
        <end position="568"/>
    </location>
</feature>
<accession>A0A1E4TYU6</accession>
<dbReference type="Pfam" id="PF07690">
    <property type="entry name" value="MFS_1"/>
    <property type="match status" value="1"/>
</dbReference>
<feature type="transmembrane region" description="Helical" evidence="7">
    <location>
        <begin position="404"/>
        <end position="421"/>
    </location>
</feature>
<dbReference type="Proteomes" id="UP000094236">
    <property type="component" value="Unassembled WGS sequence"/>
</dbReference>
<protein>
    <recommendedName>
        <fullName evidence="8">Major facilitator superfamily (MFS) profile domain-containing protein</fullName>
    </recommendedName>
</protein>
<comment type="similarity">
    <text evidence="2">Belongs to the major facilitator superfamily.</text>
</comment>
<evidence type="ECO:0000256" key="6">
    <source>
        <dbReference type="SAM" id="MobiDB-lite"/>
    </source>
</evidence>
<feature type="transmembrane region" description="Helical" evidence="7">
    <location>
        <begin position="334"/>
        <end position="355"/>
    </location>
</feature>
<dbReference type="PROSITE" id="PS50850">
    <property type="entry name" value="MFS"/>
    <property type="match status" value="1"/>
</dbReference>
<feature type="transmembrane region" description="Helical" evidence="7">
    <location>
        <begin position="128"/>
        <end position="153"/>
    </location>
</feature>
<evidence type="ECO:0000256" key="3">
    <source>
        <dbReference type="ARBA" id="ARBA00022692"/>
    </source>
</evidence>
<feature type="transmembrane region" description="Helical" evidence="7">
    <location>
        <begin position="231"/>
        <end position="252"/>
    </location>
</feature>
<evidence type="ECO:0000259" key="8">
    <source>
        <dbReference type="PROSITE" id="PS50850"/>
    </source>
</evidence>